<organism evidence="18 19">
    <name type="scientific">Wickerhamiella sorbophila</name>
    <dbReference type="NCBI Taxonomy" id="45607"/>
    <lineage>
        <taxon>Eukaryota</taxon>
        <taxon>Fungi</taxon>
        <taxon>Dikarya</taxon>
        <taxon>Ascomycota</taxon>
        <taxon>Saccharomycotina</taxon>
        <taxon>Dipodascomycetes</taxon>
        <taxon>Dipodascales</taxon>
        <taxon>Trichomonascaceae</taxon>
        <taxon>Wickerhamiella</taxon>
    </lineage>
</organism>
<evidence type="ECO:0000259" key="17">
    <source>
        <dbReference type="PROSITE" id="PS00125"/>
    </source>
</evidence>
<keyword evidence="19" id="KW-1185">Reference proteome</keyword>
<feature type="repeat" description="TPR" evidence="15">
    <location>
        <begin position="72"/>
        <end position="105"/>
    </location>
</feature>
<comment type="cofactor">
    <cofactor evidence="2">
        <name>Mg(2+)</name>
        <dbReference type="ChEBI" id="CHEBI:18420"/>
    </cofactor>
</comment>
<evidence type="ECO:0000256" key="2">
    <source>
        <dbReference type="ARBA" id="ARBA00001946"/>
    </source>
</evidence>
<dbReference type="OrthoDB" id="445564at2759"/>
<dbReference type="EMBL" id="NDIQ01000001">
    <property type="protein sequence ID" value="PRT52648.1"/>
    <property type="molecule type" value="Genomic_DNA"/>
</dbReference>
<dbReference type="Proteomes" id="UP000238350">
    <property type="component" value="Unassembled WGS sequence"/>
</dbReference>
<dbReference type="PANTHER" id="PTHR45668:SF5">
    <property type="entry name" value="SERINE_THREONINE-PROTEIN PHOSPHATASE 5"/>
    <property type="match status" value="1"/>
</dbReference>
<evidence type="ECO:0000256" key="1">
    <source>
        <dbReference type="ARBA" id="ARBA00001936"/>
    </source>
</evidence>
<evidence type="ECO:0000256" key="11">
    <source>
        <dbReference type="ARBA" id="ARBA00023242"/>
    </source>
</evidence>
<dbReference type="InterPro" id="IPR041753">
    <property type="entry name" value="PP5_C"/>
</dbReference>
<evidence type="ECO:0000256" key="5">
    <source>
        <dbReference type="ARBA" id="ARBA00022723"/>
    </source>
</evidence>
<evidence type="ECO:0000256" key="13">
    <source>
        <dbReference type="ARBA" id="ARBA00048832"/>
    </source>
</evidence>
<protein>
    <recommendedName>
        <fullName evidence="16">Serine/threonine-protein phosphatase</fullName>
        <ecNumber evidence="16">3.1.3.16</ecNumber>
    </recommendedName>
</protein>
<dbReference type="PROSITE" id="PS00125">
    <property type="entry name" value="SER_THR_PHOSPHATASE"/>
    <property type="match status" value="1"/>
</dbReference>
<evidence type="ECO:0000256" key="4">
    <source>
        <dbReference type="ARBA" id="ARBA00008786"/>
    </source>
</evidence>
<dbReference type="Pfam" id="PF00149">
    <property type="entry name" value="Metallophos"/>
    <property type="match status" value="1"/>
</dbReference>
<evidence type="ECO:0000256" key="12">
    <source>
        <dbReference type="ARBA" id="ARBA00047986"/>
    </source>
</evidence>
<proteinExistence type="inferred from homology"/>
<evidence type="ECO:0000256" key="16">
    <source>
        <dbReference type="RuleBase" id="RU004273"/>
    </source>
</evidence>
<comment type="cofactor">
    <cofactor evidence="1">
        <name>Mn(2+)</name>
        <dbReference type="ChEBI" id="CHEBI:29035"/>
    </cofactor>
</comment>
<evidence type="ECO:0000256" key="7">
    <source>
        <dbReference type="ARBA" id="ARBA00022801"/>
    </source>
</evidence>
<dbReference type="PROSITE" id="PS50005">
    <property type="entry name" value="TPR"/>
    <property type="match status" value="2"/>
</dbReference>
<dbReference type="PRINTS" id="PR00114">
    <property type="entry name" value="STPHPHTASE"/>
</dbReference>
<dbReference type="EC" id="3.1.3.16" evidence="16"/>
<feature type="active site" description="Proton donor/acceptor" evidence="14">
    <location>
        <position position="280"/>
    </location>
</feature>
<feature type="domain" description="Serine/threonine specific protein phosphatases" evidence="17">
    <location>
        <begin position="276"/>
        <end position="281"/>
    </location>
</feature>
<dbReference type="InterPro" id="IPR019734">
    <property type="entry name" value="TPR_rpt"/>
</dbReference>
<dbReference type="GO" id="GO:0004722">
    <property type="term" value="F:protein serine/threonine phosphatase activity"/>
    <property type="evidence" value="ECO:0007669"/>
    <property type="project" value="UniProtKB-EC"/>
</dbReference>
<keyword evidence="11" id="KW-0539">Nucleus</keyword>
<dbReference type="InterPro" id="IPR011990">
    <property type="entry name" value="TPR-like_helical_dom_sf"/>
</dbReference>
<dbReference type="Gene3D" id="3.60.21.10">
    <property type="match status" value="1"/>
</dbReference>
<evidence type="ECO:0000256" key="9">
    <source>
        <dbReference type="ARBA" id="ARBA00022912"/>
    </source>
</evidence>
<dbReference type="SUPFAM" id="SSF56300">
    <property type="entry name" value="Metallo-dependent phosphatases"/>
    <property type="match status" value="1"/>
</dbReference>
<dbReference type="GO" id="GO:0046872">
    <property type="term" value="F:metal ion binding"/>
    <property type="evidence" value="ECO:0007669"/>
    <property type="project" value="UniProtKB-KW"/>
</dbReference>
<dbReference type="InterPro" id="IPR029052">
    <property type="entry name" value="Metallo-depent_PP-like"/>
</dbReference>
<dbReference type="InterPro" id="IPR004843">
    <property type="entry name" value="Calcineurin-like_PHP"/>
</dbReference>
<comment type="subcellular location">
    <subcellularLocation>
        <location evidence="3">Nucleus</location>
    </subcellularLocation>
</comment>
<dbReference type="CDD" id="cd07417">
    <property type="entry name" value="MPP_PP5_C"/>
    <property type="match status" value="1"/>
</dbReference>
<keyword evidence="8 15" id="KW-0802">TPR repeat</keyword>
<comment type="caution">
    <text evidence="18">The sequence shown here is derived from an EMBL/GenBank/DDBJ whole genome shotgun (WGS) entry which is preliminary data.</text>
</comment>
<keyword evidence="9" id="KW-0904">Protein phosphatase</keyword>
<sequence>MTSAEEYKNQGNECLKRGEYEKASLLYTEAIKQDDSNAVYFSNRAQAAIKMEQYGLAISDADRALAIDANYIKAYYRRATAHVGVLDYKKALEDYNEAARHAPNDPAIKSKIVECKRVLRMQAFQRAIEIEDPPSIFETLDLEHIPDTEKTGLAPLDVETLTRDYVFNIVDLFKRGELISRRKVFQIVKAAMALFRSEPTMVELPRPEPDHKVTVCGDTHGQFYDLLNIFNKNGWPSDKHTYVFNGDFVDRGSWSTEIALTLYLFKILLPNNLFINRGNHESDSMNITYGFAGECKAKYNTDNVFKSFSESFSTLPLATLLADQYFIVHGGLFSRDDVTLDEIRGFDRFKHKQPADKGIMMEMLWADPQDQPGRQPSKRGIGLQFGPDVTKAFLDANNLKAIIRSHEVRDKGYSYEHDNRLITVFSAPNYCDSVGNLGAYINFDSSMDPDIQQFEAQPHPNVPAMAYASNLIR</sequence>
<dbReference type="InterPro" id="IPR013235">
    <property type="entry name" value="PPP_dom"/>
</dbReference>
<evidence type="ECO:0000256" key="14">
    <source>
        <dbReference type="PIRSR" id="PIRSR033096-1"/>
    </source>
</evidence>
<dbReference type="GO" id="GO:0005634">
    <property type="term" value="C:nucleus"/>
    <property type="evidence" value="ECO:0007669"/>
    <property type="project" value="UniProtKB-SubCell"/>
</dbReference>
<dbReference type="AlphaFoldDB" id="A0A2T0FCC0"/>
<accession>A0A2T0FCC0</accession>
<gene>
    <name evidence="18" type="ORF">B9G98_00268</name>
</gene>
<keyword evidence="6" id="KW-0677">Repeat</keyword>
<dbReference type="GO" id="GO:0005737">
    <property type="term" value="C:cytoplasm"/>
    <property type="evidence" value="ECO:0007669"/>
    <property type="project" value="UniProtKB-ARBA"/>
</dbReference>
<dbReference type="PANTHER" id="PTHR45668">
    <property type="entry name" value="SERINE/THREONINE-PROTEIN PHOSPHATASE 5-RELATED"/>
    <property type="match status" value="1"/>
</dbReference>
<evidence type="ECO:0000313" key="18">
    <source>
        <dbReference type="EMBL" id="PRT52648.1"/>
    </source>
</evidence>
<dbReference type="GeneID" id="36514017"/>
<dbReference type="Pfam" id="PF08321">
    <property type="entry name" value="PPP5"/>
    <property type="match status" value="1"/>
</dbReference>
<feature type="repeat" description="TPR" evidence="15">
    <location>
        <begin position="4"/>
        <end position="37"/>
    </location>
</feature>
<comment type="catalytic activity">
    <reaction evidence="12">
        <text>O-phospho-L-seryl-[protein] + H2O = L-seryl-[protein] + phosphate</text>
        <dbReference type="Rhea" id="RHEA:20629"/>
        <dbReference type="Rhea" id="RHEA-COMP:9863"/>
        <dbReference type="Rhea" id="RHEA-COMP:11604"/>
        <dbReference type="ChEBI" id="CHEBI:15377"/>
        <dbReference type="ChEBI" id="CHEBI:29999"/>
        <dbReference type="ChEBI" id="CHEBI:43474"/>
        <dbReference type="ChEBI" id="CHEBI:83421"/>
        <dbReference type="EC" id="3.1.3.16"/>
    </reaction>
    <physiologicalReaction direction="left-to-right" evidence="12">
        <dbReference type="Rhea" id="RHEA:20630"/>
    </physiologicalReaction>
</comment>
<dbReference type="RefSeq" id="XP_024662594.1">
    <property type="nucleotide sequence ID" value="XM_024806826.1"/>
</dbReference>
<keyword evidence="7 16" id="KW-0378">Hydrolase</keyword>
<evidence type="ECO:0000256" key="6">
    <source>
        <dbReference type="ARBA" id="ARBA00022737"/>
    </source>
</evidence>
<dbReference type="Gene3D" id="1.25.40.10">
    <property type="entry name" value="Tetratricopeptide repeat domain"/>
    <property type="match status" value="1"/>
</dbReference>
<dbReference type="SMART" id="SM00028">
    <property type="entry name" value="TPR"/>
    <property type="match status" value="3"/>
</dbReference>
<name>A0A2T0FCC0_9ASCO</name>
<dbReference type="SUPFAM" id="SSF48452">
    <property type="entry name" value="TPR-like"/>
    <property type="match status" value="1"/>
</dbReference>
<evidence type="ECO:0000313" key="19">
    <source>
        <dbReference type="Proteomes" id="UP000238350"/>
    </source>
</evidence>
<keyword evidence="5" id="KW-0479">Metal-binding</keyword>
<comment type="similarity">
    <text evidence="4">Belongs to the PPP phosphatase family. PP-5 (PP-T) subfamily.</text>
</comment>
<reference evidence="18 19" key="1">
    <citation type="submission" date="2017-04" db="EMBL/GenBank/DDBJ databases">
        <title>Genome sequencing of [Candida] sorbophila.</title>
        <authorList>
            <person name="Ahn J.O."/>
        </authorList>
    </citation>
    <scope>NUCLEOTIDE SEQUENCE [LARGE SCALE GENOMIC DNA]</scope>
    <source>
        <strain evidence="18 19">DS02</strain>
    </source>
</reference>
<dbReference type="PIRSF" id="PIRSF033096">
    <property type="entry name" value="PPPtase_5"/>
    <property type="match status" value="1"/>
</dbReference>
<keyword evidence="10" id="KW-0464">Manganese</keyword>
<dbReference type="InterPro" id="IPR006186">
    <property type="entry name" value="Ser/Thr-sp_prot-phosphatase"/>
</dbReference>
<evidence type="ECO:0000256" key="8">
    <source>
        <dbReference type="ARBA" id="ARBA00022803"/>
    </source>
</evidence>
<dbReference type="InterPro" id="IPR051134">
    <property type="entry name" value="PPP_phosphatase"/>
</dbReference>
<dbReference type="FunFam" id="3.60.21.10:FF:000036">
    <property type="entry name" value="Serine/threonine protein phosphatase 5"/>
    <property type="match status" value="1"/>
</dbReference>
<evidence type="ECO:0000256" key="10">
    <source>
        <dbReference type="ARBA" id="ARBA00023211"/>
    </source>
</evidence>
<dbReference type="SMART" id="SM00156">
    <property type="entry name" value="PP2Ac"/>
    <property type="match status" value="1"/>
</dbReference>
<comment type="catalytic activity">
    <reaction evidence="13">
        <text>O-phospho-L-threonyl-[protein] + H2O = L-threonyl-[protein] + phosphate</text>
        <dbReference type="Rhea" id="RHEA:47004"/>
        <dbReference type="Rhea" id="RHEA-COMP:11060"/>
        <dbReference type="Rhea" id="RHEA-COMP:11605"/>
        <dbReference type="ChEBI" id="CHEBI:15377"/>
        <dbReference type="ChEBI" id="CHEBI:30013"/>
        <dbReference type="ChEBI" id="CHEBI:43474"/>
        <dbReference type="ChEBI" id="CHEBI:61977"/>
        <dbReference type="EC" id="3.1.3.16"/>
    </reaction>
    <physiologicalReaction direction="left-to-right" evidence="13">
        <dbReference type="Rhea" id="RHEA:47005"/>
    </physiologicalReaction>
</comment>
<evidence type="ECO:0000256" key="15">
    <source>
        <dbReference type="PROSITE-ProRule" id="PRU00339"/>
    </source>
</evidence>
<evidence type="ECO:0000256" key="3">
    <source>
        <dbReference type="ARBA" id="ARBA00004123"/>
    </source>
</evidence>
<dbReference type="STRING" id="45607.A0A2T0FCC0"/>